<organism evidence="3 4">
    <name type="scientific">Cohnella zeiphila</name>
    <dbReference type="NCBI Taxonomy" id="2761120"/>
    <lineage>
        <taxon>Bacteria</taxon>
        <taxon>Bacillati</taxon>
        <taxon>Bacillota</taxon>
        <taxon>Bacilli</taxon>
        <taxon>Bacillales</taxon>
        <taxon>Paenibacillaceae</taxon>
        <taxon>Cohnella</taxon>
    </lineage>
</organism>
<feature type="region of interest" description="Disordered" evidence="1">
    <location>
        <begin position="9"/>
        <end position="104"/>
    </location>
</feature>
<reference evidence="3 4" key="1">
    <citation type="submission" date="2020-08" db="EMBL/GenBank/DDBJ databases">
        <title>Cohnella phylogeny.</title>
        <authorList>
            <person name="Dunlap C."/>
        </authorList>
    </citation>
    <scope>NUCLEOTIDE SEQUENCE [LARGE SCALE GENOMIC DNA]</scope>
    <source>
        <strain evidence="3 4">CBP 2801</strain>
    </source>
</reference>
<name>A0A7X0ST51_9BACL</name>
<feature type="domain" description="D-alanyl-D-alanine carboxypeptidase-like core" evidence="2">
    <location>
        <begin position="140"/>
        <end position="268"/>
    </location>
</feature>
<evidence type="ECO:0000313" key="3">
    <source>
        <dbReference type="EMBL" id="MBB6735647.1"/>
    </source>
</evidence>
<dbReference type="Pfam" id="PF02557">
    <property type="entry name" value="VanY"/>
    <property type="match status" value="1"/>
</dbReference>
<dbReference type="SUPFAM" id="SSF55166">
    <property type="entry name" value="Hedgehog/DD-peptidase"/>
    <property type="match status" value="1"/>
</dbReference>
<protein>
    <submittedName>
        <fullName evidence="3">M15 family metallopeptidase</fullName>
    </submittedName>
</protein>
<dbReference type="PANTHER" id="PTHR34385:SF1">
    <property type="entry name" value="PEPTIDOGLYCAN L-ALANYL-D-GLUTAMATE ENDOPEPTIDASE CWLK"/>
    <property type="match status" value="1"/>
</dbReference>
<dbReference type="InterPro" id="IPR009045">
    <property type="entry name" value="Zn_M74/Hedgehog-like"/>
</dbReference>
<accession>A0A7X0ST51</accession>
<sequence>MLAASVVALTACGANDNGGAASSGAPSESAAASPSSSGAASPSGSEEASPPASDASPPASDEPSASAPSASSGSSGTKTDVPGKSSDSSGDDPADIATVAEPESVTVLVNKQNKLPDDYDPSDLVYPDVRFTFTEKIEKREMRKVAADALEKLFAAADKDDVPLAGVSAYRSFARQKSLFEAYVKKDGLEKARTYSAYPGTSEHETGLAIDVSGSDGKCAATDCFAGTKEAKWLAEHSYEYGFIIRYPEGKEDITGYKYEPWHLRYVGLDAAKEMHDKDVTLEEYTNALAVSGSAGG</sequence>
<evidence type="ECO:0000256" key="1">
    <source>
        <dbReference type="SAM" id="MobiDB-lite"/>
    </source>
</evidence>
<keyword evidence="4" id="KW-1185">Reference proteome</keyword>
<dbReference type="InterPro" id="IPR052179">
    <property type="entry name" value="DD-CPase-like"/>
</dbReference>
<dbReference type="CDD" id="cd14852">
    <property type="entry name" value="LD-carboxypeptidase"/>
    <property type="match status" value="1"/>
</dbReference>
<comment type="caution">
    <text evidence="3">The sequence shown here is derived from an EMBL/GenBank/DDBJ whole genome shotgun (WGS) entry which is preliminary data.</text>
</comment>
<evidence type="ECO:0000313" key="4">
    <source>
        <dbReference type="Proteomes" id="UP000564644"/>
    </source>
</evidence>
<dbReference type="InterPro" id="IPR003709">
    <property type="entry name" value="VanY-like_core_dom"/>
</dbReference>
<dbReference type="EMBL" id="JACJVO010000052">
    <property type="protein sequence ID" value="MBB6735647.1"/>
    <property type="molecule type" value="Genomic_DNA"/>
</dbReference>
<dbReference type="InterPro" id="IPR058193">
    <property type="entry name" value="VanY/YodJ_core_dom"/>
</dbReference>
<dbReference type="GO" id="GO:0008233">
    <property type="term" value="F:peptidase activity"/>
    <property type="evidence" value="ECO:0007669"/>
    <property type="project" value="InterPro"/>
</dbReference>
<dbReference type="Gene3D" id="3.30.1380.10">
    <property type="match status" value="1"/>
</dbReference>
<dbReference type="Proteomes" id="UP000564644">
    <property type="component" value="Unassembled WGS sequence"/>
</dbReference>
<feature type="compositionally biased region" description="Low complexity" evidence="1">
    <location>
        <begin position="18"/>
        <end position="76"/>
    </location>
</feature>
<proteinExistence type="predicted"/>
<dbReference type="PANTHER" id="PTHR34385">
    <property type="entry name" value="D-ALANYL-D-ALANINE CARBOXYPEPTIDASE"/>
    <property type="match status" value="1"/>
</dbReference>
<gene>
    <name evidence="3" type="ORF">H7C18_32525</name>
</gene>
<evidence type="ECO:0000259" key="2">
    <source>
        <dbReference type="Pfam" id="PF02557"/>
    </source>
</evidence>
<dbReference type="GO" id="GO:0006508">
    <property type="term" value="P:proteolysis"/>
    <property type="evidence" value="ECO:0007669"/>
    <property type="project" value="InterPro"/>
</dbReference>
<dbReference type="AlphaFoldDB" id="A0A7X0ST51"/>